<evidence type="ECO:0000313" key="3">
    <source>
        <dbReference type="EMBL" id="ALO48487.1"/>
    </source>
</evidence>
<evidence type="ECO:0000256" key="1">
    <source>
        <dbReference type="SAM" id="MobiDB-lite"/>
    </source>
</evidence>
<evidence type="ECO:0000256" key="2">
    <source>
        <dbReference type="SAM" id="SignalP"/>
    </source>
</evidence>
<reference evidence="4" key="1">
    <citation type="submission" date="2015-11" db="EMBL/GenBank/DDBJ databases">
        <authorList>
            <person name="Holder M.E."/>
            <person name="Ajami N.J."/>
            <person name="Petrosino J.F."/>
        </authorList>
    </citation>
    <scope>NUCLEOTIDE SEQUENCE [LARGE SCALE GENOMIC DNA]</scope>
    <source>
        <strain evidence="4">F0113</strain>
    </source>
</reference>
<dbReference type="AlphaFoldDB" id="A0A0S2KJI9"/>
<dbReference type="STRING" id="76123.AS203_04825"/>
<organism evidence="3 4">
    <name type="scientific">Hoylesella enoeca</name>
    <dbReference type="NCBI Taxonomy" id="76123"/>
    <lineage>
        <taxon>Bacteria</taxon>
        <taxon>Pseudomonadati</taxon>
        <taxon>Bacteroidota</taxon>
        <taxon>Bacteroidia</taxon>
        <taxon>Bacteroidales</taxon>
        <taxon>Prevotellaceae</taxon>
        <taxon>Hoylesella</taxon>
    </lineage>
</organism>
<feature type="region of interest" description="Disordered" evidence="1">
    <location>
        <begin position="29"/>
        <end position="48"/>
    </location>
</feature>
<evidence type="ECO:0008006" key="5">
    <source>
        <dbReference type="Google" id="ProtNLM"/>
    </source>
</evidence>
<dbReference type="OrthoDB" id="1489309at2"/>
<dbReference type="KEGG" id="peo:AS203_04825"/>
<keyword evidence="4" id="KW-1185">Reference proteome</keyword>
<feature type="chain" id="PRO_5006601788" description="Porin" evidence="2">
    <location>
        <begin position="21"/>
        <end position="775"/>
    </location>
</feature>
<feature type="signal peptide" evidence="2">
    <location>
        <begin position="1"/>
        <end position="20"/>
    </location>
</feature>
<protein>
    <recommendedName>
        <fullName evidence="5">Porin</fullName>
    </recommendedName>
</protein>
<evidence type="ECO:0000313" key="4">
    <source>
        <dbReference type="Proteomes" id="UP000056252"/>
    </source>
</evidence>
<feature type="compositionally biased region" description="Basic and acidic residues" evidence="1">
    <location>
        <begin position="38"/>
        <end position="48"/>
    </location>
</feature>
<feature type="region of interest" description="Disordered" evidence="1">
    <location>
        <begin position="297"/>
        <end position="318"/>
    </location>
</feature>
<sequence length="775" mass="88727">MKKTLTLVLFSLMVFHTAIKAQSDFNQIDNGGQITTSDQRRKTTDSLGSDKEIPVGIKVWTVDTRFGDRKPAQVDTLSHMFMNTIFTSGLRGEYNTTGNLGSPRINRIFIDRRESGHFIFTQPYSYFITPTDAFLFTNTLSPFTNISYNNCGDRTNGEDHFTAKFGVNAGQRVGAGFKFDYLYGRGYYQSQSTSHFNYSMYGYYLGDRYQAQILLSTNHQKVAENGGITNDNYITHPESFNEDFQTSEIPTVLSQNWNRNDNQHIFFTQRYNLGFNRKVKMTEEEIKAKKFAIEAQKDQEKRKNREQAEKEAKRKGEVFDSKNFAEKKTFTGRPTGAAIAGTEPTDSIDRKGNRISVKGKAAADSILTAQKKQQEDTLWLKDEYVPVTSFIHTLNLDNYRRIYTAYATPSNFYLNTYRNVSRFSGDSLYDKTNHYRIQNTFAISLLEGFNKWAKAGLKAFVTSDFRHFTLPDTIQGTAAYNEHNLSIGGQLSKTEGRTLHYNLLGETWLTGEDAGQLKIEATVDVNFPLFGDTVTLAASGFLHRLNPTFYYRHYHARHYWWDNGDLSKIIHSRVEGLFSYRKTRTTLRVAVDGIKNYTYFSGAYTITSTFGRTGNVVTPLQSGDMISLITASLGQDFTFGPLNWENLITYQKSTKSDILPVPQINVYTNLYLRFKIARVLHCDFGADMRFFTKYYAPDYSPALGQFVTQTGDNKTEVGSYPIVDVYANFHLKRTRFFVMMSHVNAGMGSQNYFLTPHYPLNDRVFRFGLSWNFFN</sequence>
<gene>
    <name evidence="3" type="ORF">AS203_04825</name>
</gene>
<name>A0A0S2KJI9_9BACT</name>
<dbReference type="InterPro" id="IPR025631">
    <property type="entry name" value="Porin_10"/>
</dbReference>
<dbReference type="EMBL" id="CP013195">
    <property type="protein sequence ID" value="ALO48487.1"/>
    <property type="molecule type" value="Genomic_DNA"/>
</dbReference>
<accession>A0A0S2KJI9</accession>
<dbReference type="RefSeq" id="WP_025065988.1">
    <property type="nucleotide sequence ID" value="NZ_CP013195.1"/>
</dbReference>
<keyword evidence="2" id="KW-0732">Signal</keyword>
<dbReference type="Pfam" id="PF14121">
    <property type="entry name" value="Porin_10"/>
    <property type="match status" value="1"/>
</dbReference>
<proteinExistence type="predicted"/>
<dbReference type="Proteomes" id="UP000056252">
    <property type="component" value="Chromosome"/>
</dbReference>
<dbReference type="eggNOG" id="COG4206">
    <property type="taxonomic scope" value="Bacteria"/>
</dbReference>